<accession>A0AAD5R0Y7</accession>
<comment type="caution">
    <text evidence="2">The sequence shown here is derived from an EMBL/GenBank/DDBJ whole genome shotgun (WGS) entry which is preliminary data.</text>
</comment>
<reference evidence="2" key="1">
    <citation type="submission" date="2021-06" db="EMBL/GenBank/DDBJ databases">
        <title>Parelaphostrongylus tenuis whole genome reference sequence.</title>
        <authorList>
            <person name="Garwood T.J."/>
            <person name="Larsen P.A."/>
            <person name="Fountain-Jones N.M."/>
            <person name="Garbe J.R."/>
            <person name="Macchietto M.G."/>
            <person name="Kania S.A."/>
            <person name="Gerhold R.W."/>
            <person name="Richards J.E."/>
            <person name="Wolf T.M."/>
        </authorList>
    </citation>
    <scope>NUCLEOTIDE SEQUENCE</scope>
    <source>
        <strain evidence="2">MNPRO001-30</strain>
        <tissue evidence="2">Meninges</tissue>
    </source>
</reference>
<name>A0AAD5R0Y7_PARTN</name>
<sequence>MLEAEPPWTTVVPQKNGKKLYWARTTSDDWPDKYPSKKRDLRDSGPSSRRPPTTWLITEAIRRSAAKFNEIWGVRFAKRLGKLGIS</sequence>
<evidence type="ECO:0000313" key="2">
    <source>
        <dbReference type="EMBL" id="KAJ1367592.1"/>
    </source>
</evidence>
<evidence type="ECO:0000256" key="1">
    <source>
        <dbReference type="SAM" id="MobiDB-lite"/>
    </source>
</evidence>
<keyword evidence="3" id="KW-1185">Reference proteome</keyword>
<proteinExistence type="predicted"/>
<feature type="region of interest" description="Disordered" evidence="1">
    <location>
        <begin position="26"/>
        <end position="52"/>
    </location>
</feature>
<feature type="compositionally biased region" description="Basic and acidic residues" evidence="1">
    <location>
        <begin position="26"/>
        <end position="43"/>
    </location>
</feature>
<organism evidence="2 3">
    <name type="scientific">Parelaphostrongylus tenuis</name>
    <name type="common">Meningeal worm</name>
    <dbReference type="NCBI Taxonomy" id="148309"/>
    <lineage>
        <taxon>Eukaryota</taxon>
        <taxon>Metazoa</taxon>
        <taxon>Ecdysozoa</taxon>
        <taxon>Nematoda</taxon>
        <taxon>Chromadorea</taxon>
        <taxon>Rhabditida</taxon>
        <taxon>Rhabditina</taxon>
        <taxon>Rhabditomorpha</taxon>
        <taxon>Strongyloidea</taxon>
        <taxon>Metastrongylidae</taxon>
        <taxon>Parelaphostrongylus</taxon>
    </lineage>
</organism>
<evidence type="ECO:0000313" key="3">
    <source>
        <dbReference type="Proteomes" id="UP001196413"/>
    </source>
</evidence>
<dbReference type="EMBL" id="JAHQIW010005955">
    <property type="protein sequence ID" value="KAJ1367592.1"/>
    <property type="molecule type" value="Genomic_DNA"/>
</dbReference>
<dbReference type="AlphaFoldDB" id="A0AAD5R0Y7"/>
<dbReference type="Proteomes" id="UP001196413">
    <property type="component" value="Unassembled WGS sequence"/>
</dbReference>
<protein>
    <submittedName>
        <fullName evidence="2">Uncharacterized protein</fullName>
    </submittedName>
</protein>
<gene>
    <name evidence="2" type="ORF">KIN20_028533</name>
</gene>